<dbReference type="PROSITE" id="PS50275">
    <property type="entry name" value="SAC"/>
    <property type="match status" value="1"/>
</dbReference>
<dbReference type="HOGENOM" id="CLU_003016_2_1_1"/>
<dbReference type="FunFam" id="3.60.10.10:FF:000029">
    <property type="entry name" value="Inositol polyphosphate 5-phosphatase"/>
    <property type="match status" value="1"/>
</dbReference>
<dbReference type="EMBL" id="GL996501">
    <property type="protein sequence ID" value="EGW32822.1"/>
    <property type="molecule type" value="Genomic_DNA"/>
</dbReference>
<keyword evidence="8" id="KW-0653">Protein transport</keyword>
<keyword evidence="11" id="KW-1185">Reference proteome</keyword>
<dbReference type="InterPro" id="IPR002013">
    <property type="entry name" value="SAC_dom"/>
</dbReference>
<dbReference type="KEGG" id="spaa:SPAPADRAFT_49762"/>
<dbReference type="PANTHER" id="PTHR11200:SF269">
    <property type="entry name" value="PHOSPHATIDYLINOSITOL 4,5-BISPHOSPHATE 5-PHOSPHATASE INP51"/>
    <property type="match status" value="1"/>
</dbReference>
<dbReference type="Pfam" id="PF02383">
    <property type="entry name" value="Syja_N"/>
    <property type="match status" value="1"/>
</dbReference>
<evidence type="ECO:0000256" key="2">
    <source>
        <dbReference type="ARBA" id="ARBA00008943"/>
    </source>
</evidence>
<evidence type="ECO:0000256" key="8">
    <source>
        <dbReference type="ARBA" id="ARBA00022927"/>
    </source>
</evidence>
<dbReference type="RefSeq" id="XP_007374337.1">
    <property type="nucleotide sequence ID" value="XM_007374275.1"/>
</dbReference>
<comment type="similarity">
    <text evidence="2">Belongs to the synaptojanin family.</text>
</comment>
<dbReference type="InterPro" id="IPR046985">
    <property type="entry name" value="IP5"/>
</dbReference>
<comment type="similarity">
    <text evidence="3">In the central section; belongs to the inositol 1,4,5-trisphosphate 5-phosphatase family.</text>
</comment>
<comment type="subcellular location">
    <subcellularLocation>
        <location evidence="1">Cytoplasm</location>
    </subcellularLocation>
</comment>
<evidence type="ECO:0000313" key="11">
    <source>
        <dbReference type="Proteomes" id="UP000000709"/>
    </source>
</evidence>
<keyword evidence="6" id="KW-0963">Cytoplasm</keyword>
<accession>G3AMH0</accession>
<evidence type="ECO:0000256" key="7">
    <source>
        <dbReference type="ARBA" id="ARBA00022801"/>
    </source>
</evidence>
<evidence type="ECO:0000256" key="4">
    <source>
        <dbReference type="ARBA" id="ARBA00013044"/>
    </source>
</evidence>
<dbReference type="FunCoup" id="G3AMH0">
    <property type="interactions" value="32"/>
</dbReference>
<dbReference type="Pfam" id="PF22669">
    <property type="entry name" value="Exo_endo_phos2"/>
    <property type="match status" value="1"/>
</dbReference>
<keyword evidence="5" id="KW-0813">Transport</keyword>
<dbReference type="PANTHER" id="PTHR11200">
    <property type="entry name" value="INOSITOL 5-PHOSPHATASE"/>
    <property type="match status" value="1"/>
</dbReference>
<dbReference type="Gene3D" id="3.60.10.10">
    <property type="entry name" value="Endonuclease/exonuclease/phosphatase"/>
    <property type="match status" value="1"/>
</dbReference>
<dbReference type="GO" id="GO:0005737">
    <property type="term" value="C:cytoplasm"/>
    <property type="evidence" value="ECO:0007669"/>
    <property type="project" value="UniProtKB-SubCell"/>
</dbReference>
<dbReference type="AlphaFoldDB" id="G3AMH0"/>
<dbReference type="GO" id="GO:0046856">
    <property type="term" value="P:phosphatidylinositol dephosphorylation"/>
    <property type="evidence" value="ECO:0007669"/>
    <property type="project" value="EnsemblFungi"/>
</dbReference>
<dbReference type="OMA" id="KWWIGNG"/>
<dbReference type="SMART" id="SM00128">
    <property type="entry name" value="IPPc"/>
    <property type="match status" value="1"/>
</dbReference>
<dbReference type="GO" id="GO:0016020">
    <property type="term" value="C:membrane"/>
    <property type="evidence" value="ECO:0007669"/>
    <property type="project" value="EnsemblFungi"/>
</dbReference>
<dbReference type="EC" id="3.1.3.36" evidence="4"/>
<dbReference type="STRING" id="619300.G3AMH0"/>
<dbReference type="InterPro" id="IPR036691">
    <property type="entry name" value="Endo/exonu/phosph_ase_sf"/>
</dbReference>
<evidence type="ECO:0000256" key="5">
    <source>
        <dbReference type="ARBA" id="ARBA00022448"/>
    </source>
</evidence>
<dbReference type="GeneID" id="18871370"/>
<dbReference type="InterPro" id="IPR000300">
    <property type="entry name" value="IPPc"/>
</dbReference>
<dbReference type="eggNOG" id="KOG0566">
    <property type="taxonomic scope" value="Eukaryota"/>
</dbReference>
<dbReference type="SUPFAM" id="SSF56219">
    <property type="entry name" value="DNase I-like"/>
    <property type="match status" value="1"/>
</dbReference>
<keyword evidence="7" id="KW-0378">Hydrolase</keyword>
<name>G3AMH0_SPAPN</name>
<dbReference type="GO" id="GO:0004439">
    <property type="term" value="F:phosphatidylinositol-4,5-bisphosphate 5-phosphatase activity"/>
    <property type="evidence" value="ECO:0007669"/>
    <property type="project" value="UniProtKB-EC"/>
</dbReference>
<dbReference type="OrthoDB" id="405996at2759"/>
<feature type="domain" description="SAC" evidence="9">
    <location>
        <begin position="116"/>
        <end position="467"/>
    </location>
</feature>
<organism evidence="11">
    <name type="scientific">Spathaspora passalidarum (strain NRRL Y-27907 / 11-Y1)</name>
    <dbReference type="NCBI Taxonomy" id="619300"/>
    <lineage>
        <taxon>Eukaryota</taxon>
        <taxon>Fungi</taxon>
        <taxon>Dikarya</taxon>
        <taxon>Ascomycota</taxon>
        <taxon>Saccharomycotina</taxon>
        <taxon>Pichiomycetes</taxon>
        <taxon>Debaryomycetaceae</taxon>
        <taxon>Spathaspora</taxon>
    </lineage>
</organism>
<evidence type="ECO:0000259" key="9">
    <source>
        <dbReference type="PROSITE" id="PS50275"/>
    </source>
</evidence>
<dbReference type="InParanoid" id="G3AMH0"/>
<reference evidence="10 11" key="1">
    <citation type="journal article" date="2011" name="Proc. Natl. Acad. Sci. U.S.A.">
        <title>Comparative genomics of xylose-fermenting fungi for enhanced biofuel production.</title>
        <authorList>
            <person name="Wohlbach D.J."/>
            <person name="Kuo A."/>
            <person name="Sato T.K."/>
            <person name="Potts K.M."/>
            <person name="Salamov A.A."/>
            <person name="LaButti K.M."/>
            <person name="Sun H."/>
            <person name="Clum A."/>
            <person name="Pangilinan J.L."/>
            <person name="Lindquist E.A."/>
            <person name="Lucas S."/>
            <person name="Lapidus A."/>
            <person name="Jin M."/>
            <person name="Gunawan C."/>
            <person name="Balan V."/>
            <person name="Dale B.E."/>
            <person name="Jeffries T.W."/>
            <person name="Zinkel R."/>
            <person name="Barry K.W."/>
            <person name="Grigoriev I.V."/>
            <person name="Gasch A.P."/>
        </authorList>
    </citation>
    <scope>NUCLEOTIDE SEQUENCE [LARGE SCALE GENOMIC DNA]</scope>
    <source>
        <strain evidence="11">NRRL Y-27907 / 11-Y1</strain>
    </source>
</reference>
<evidence type="ECO:0000313" key="10">
    <source>
        <dbReference type="EMBL" id="EGW32822.1"/>
    </source>
</evidence>
<dbReference type="Proteomes" id="UP000000709">
    <property type="component" value="Unassembled WGS sequence"/>
</dbReference>
<proteinExistence type="inferred from homology"/>
<evidence type="ECO:0000256" key="3">
    <source>
        <dbReference type="ARBA" id="ARBA00009678"/>
    </source>
</evidence>
<sequence length="955" mass="109753">MSSSHSNDKQKHKDSANKVLVEFIHRDSLDLSSFRDITPRSSLLGFLGLINVKGNIYLGFVTNDEFIASPTIAERIYRITGVEFYCLDNDEYDDLIYQEEQLEREKLVMEYPAESVNKLLSSGAFFYSRQFDVTSNIQERGVSTDSDSFKLIADTDYFCRFQWNRFMMNEFMEFRNRLSIYEQHKFDATGFCIIIARGYAKTVNTEINGEEALLTLISKQACLKEGPLFGDWGADGNGYTSNFVESEIVVYCRKFVLSYVIVRGNVPIYWEMENSKNILSTNTKRIVFPRSFEASQHAFSRHFEILANQFGDVHIINTLSQDTRTYKGMLCHAYQQHIEYLNKTLVETGFQLLYSNIPIPTARMKKLGYTGSNPYDIVSLISTSLIDFGALLYDNLDQNFIGKQLGIFRINSFDCLKKVDFLGKIISQEVLELAFRDVGISLDRDVYTKHGQLWHENEQYLSKLTSKFASTSDKLQSSSATSRPSTMKSHIKKKYLSGVVVESKPNEIAILKLLGRLQDQTSLSLHNPIHDYVSRELKRQAQLYTSPLDINLYTSTFNVNGSTYDGDITKWIFPDNTLKDYDLVFIGLQEIVELNPQQMVNTDVKNKYHWEQKILECLNKNENKYMVMWSGQLGGLALLLYVKQDQLKHISNIECSFKKTGLGGVSSNKGGVAVSFKYCDTSFCFVSSHLAAGLTNVEERHNNYKTLSKGIQFSKNKRIKNHDIIIWLGDFNYRIGLPNTHVKQLIEAKKFGKLFEFDQLNQQMANGESFPFYNELEIKFPPTYKFDNGTKTYDTSEKQRIPAWTDRILYQSPTNIVKPLVYNCDQDLIFSDHRPVYAMFKITVNVINNSIKKNLSNQLYETYKKTHGGINDILTSSFDYLDLDDTKTLPPPSSDKQKWWLERGMSAKVVINQLDEIPVDGNSMVINPRRPINPFVKTEQPEFITKSDLLNMLSK</sequence>
<protein>
    <recommendedName>
        <fullName evidence="4">phosphoinositide 5-phosphatase</fullName>
        <ecNumber evidence="4">3.1.3.36</ecNumber>
    </recommendedName>
</protein>
<evidence type="ECO:0000256" key="1">
    <source>
        <dbReference type="ARBA" id="ARBA00004496"/>
    </source>
</evidence>
<dbReference type="GO" id="GO:0015031">
    <property type="term" value="P:protein transport"/>
    <property type="evidence" value="ECO:0007669"/>
    <property type="project" value="UniProtKB-KW"/>
</dbReference>
<evidence type="ECO:0000256" key="6">
    <source>
        <dbReference type="ARBA" id="ARBA00022490"/>
    </source>
</evidence>
<gene>
    <name evidence="10" type="ORF">SPAPADRAFT_49762</name>
</gene>
<dbReference type="GO" id="GO:0043813">
    <property type="term" value="F:phosphatidylinositol-3,5-bisphosphate 5-phosphatase activity"/>
    <property type="evidence" value="ECO:0007669"/>
    <property type="project" value="TreeGrafter"/>
</dbReference>